<dbReference type="InterPro" id="IPR002145">
    <property type="entry name" value="CopG"/>
</dbReference>
<feature type="domain" description="Ribbon-helix-helix protein CopG" evidence="1">
    <location>
        <begin position="20"/>
        <end position="59"/>
    </location>
</feature>
<dbReference type="EMBL" id="AP031322">
    <property type="protein sequence ID" value="BFH73660.1"/>
    <property type="molecule type" value="Genomic_DNA"/>
</dbReference>
<proteinExistence type="predicted"/>
<sequence>MATIRKVDETMFEIDLGEVKTISFKLEEDFLREIDEKAKMLGYTNRSDLIRDAIIEYINYLKSIEKEEKKKV</sequence>
<reference evidence="2" key="1">
    <citation type="submission" date="2024-03" db="EMBL/GenBank/DDBJ databases">
        <title>Complete genome sequence of Sulfurisphaera javensis strain KD-1.</title>
        <authorList>
            <person name="Sakai H."/>
            <person name="Nur N."/>
            <person name="Suwanto A."/>
            <person name="Kurosawa N."/>
        </authorList>
    </citation>
    <scope>NUCLEOTIDE SEQUENCE</scope>
    <source>
        <strain evidence="2">KD-1</strain>
    </source>
</reference>
<dbReference type="SUPFAM" id="SSF47598">
    <property type="entry name" value="Ribbon-helix-helix"/>
    <property type="match status" value="1"/>
</dbReference>
<gene>
    <name evidence="2" type="ORF">SJAV_16040</name>
</gene>
<protein>
    <submittedName>
        <fullName evidence="2">Ribbon-helix-helix domain-containing protein</fullName>
    </submittedName>
</protein>
<evidence type="ECO:0000259" key="1">
    <source>
        <dbReference type="Pfam" id="PF01402"/>
    </source>
</evidence>
<dbReference type="Pfam" id="PF01402">
    <property type="entry name" value="RHH_1"/>
    <property type="match status" value="1"/>
</dbReference>
<dbReference type="Gene3D" id="1.10.1220.10">
    <property type="entry name" value="Met repressor-like"/>
    <property type="match status" value="1"/>
</dbReference>
<dbReference type="InterPro" id="IPR010985">
    <property type="entry name" value="Ribbon_hlx_hlx"/>
</dbReference>
<dbReference type="AlphaFoldDB" id="A0AAT9GSM0"/>
<dbReference type="RefSeq" id="WP_369609237.1">
    <property type="nucleotide sequence ID" value="NZ_AP031322.1"/>
</dbReference>
<dbReference type="InterPro" id="IPR013321">
    <property type="entry name" value="Arc_rbn_hlx_hlx"/>
</dbReference>
<dbReference type="GO" id="GO:0006355">
    <property type="term" value="P:regulation of DNA-templated transcription"/>
    <property type="evidence" value="ECO:0007669"/>
    <property type="project" value="InterPro"/>
</dbReference>
<name>A0AAT9GSM0_9CREN</name>
<organism evidence="2">
    <name type="scientific">Sulfurisphaera javensis</name>
    <dbReference type="NCBI Taxonomy" id="2049879"/>
    <lineage>
        <taxon>Archaea</taxon>
        <taxon>Thermoproteota</taxon>
        <taxon>Thermoprotei</taxon>
        <taxon>Sulfolobales</taxon>
        <taxon>Sulfolobaceae</taxon>
        <taxon>Sulfurisphaera</taxon>
    </lineage>
</organism>
<evidence type="ECO:0000313" key="2">
    <source>
        <dbReference type="EMBL" id="BFH73660.1"/>
    </source>
</evidence>
<dbReference type="KEGG" id="sjv:SJAV_16040"/>
<dbReference type="GeneID" id="92354561"/>
<dbReference type="CDD" id="cd22231">
    <property type="entry name" value="RHH_NikR_HicB-like"/>
    <property type="match status" value="1"/>
</dbReference>
<accession>A0AAT9GSM0</accession>